<keyword evidence="1" id="KW-0472">Membrane</keyword>
<reference evidence="2 3" key="1">
    <citation type="submission" date="2018-10" db="EMBL/GenBank/DDBJ databases">
        <title>Phylogenomics of Brevibacillus.</title>
        <authorList>
            <person name="Dunlap C."/>
        </authorList>
    </citation>
    <scope>NUCLEOTIDE SEQUENCE [LARGE SCALE GENOMIC DNA]</scope>
    <source>
        <strain evidence="2 3">DSM 100115</strain>
    </source>
</reference>
<name>A0A3M8AQL2_9BACL</name>
<dbReference type="Proteomes" id="UP000268829">
    <property type="component" value="Unassembled WGS sequence"/>
</dbReference>
<sequence>MKRSYRGVLLLCLVLLANLICTQYTVNLFYFARYKEVIALSLINLLLFPLALFFYKREAKP</sequence>
<dbReference type="EMBL" id="RHHS01000048">
    <property type="protein sequence ID" value="RNB53486.1"/>
    <property type="molecule type" value="Genomic_DNA"/>
</dbReference>
<evidence type="ECO:0000256" key="1">
    <source>
        <dbReference type="SAM" id="Phobius"/>
    </source>
</evidence>
<dbReference type="AlphaFoldDB" id="A0A3M8AQL2"/>
<comment type="caution">
    <text evidence="2">The sequence shown here is derived from an EMBL/GenBank/DDBJ whole genome shotgun (WGS) entry which is preliminary data.</text>
</comment>
<proteinExistence type="predicted"/>
<keyword evidence="3" id="KW-1185">Reference proteome</keyword>
<keyword evidence="1" id="KW-1133">Transmembrane helix</keyword>
<protein>
    <submittedName>
        <fullName evidence="2">Uncharacterized protein</fullName>
    </submittedName>
</protein>
<dbReference type="RefSeq" id="WP_122906365.1">
    <property type="nucleotide sequence ID" value="NZ_RHHS01000048.1"/>
</dbReference>
<accession>A0A3M8AQL2</accession>
<evidence type="ECO:0000313" key="2">
    <source>
        <dbReference type="EMBL" id="RNB53486.1"/>
    </source>
</evidence>
<feature type="transmembrane region" description="Helical" evidence="1">
    <location>
        <begin position="37"/>
        <end position="55"/>
    </location>
</feature>
<evidence type="ECO:0000313" key="3">
    <source>
        <dbReference type="Proteomes" id="UP000268829"/>
    </source>
</evidence>
<organism evidence="2 3">
    <name type="scientific">Brevibacillus gelatini</name>
    <dbReference type="NCBI Taxonomy" id="1655277"/>
    <lineage>
        <taxon>Bacteria</taxon>
        <taxon>Bacillati</taxon>
        <taxon>Bacillota</taxon>
        <taxon>Bacilli</taxon>
        <taxon>Bacillales</taxon>
        <taxon>Paenibacillaceae</taxon>
        <taxon>Brevibacillus</taxon>
    </lineage>
</organism>
<keyword evidence="1" id="KW-0812">Transmembrane</keyword>
<gene>
    <name evidence="2" type="ORF">EDM57_19515</name>
</gene>